<feature type="region of interest" description="Disordered" evidence="1">
    <location>
        <begin position="1"/>
        <end position="22"/>
    </location>
</feature>
<evidence type="ECO:0000256" key="1">
    <source>
        <dbReference type="SAM" id="MobiDB-lite"/>
    </source>
</evidence>
<gene>
    <name evidence="2" type="ORF">Tci_928376</name>
</gene>
<feature type="non-terminal residue" evidence="2">
    <location>
        <position position="1"/>
    </location>
</feature>
<evidence type="ECO:0000313" key="2">
    <source>
        <dbReference type="EMBL" id="GFD56407.1"/>
    </source>
</evidence>
<sequence>KYGFLQGRRVSGRSPRSGRQADGAQAFVEVQAYLRGVALDVGAAWGQAVGLREQQRPRPGGIAERDGSR</sequence>
<feature type="compositionally biased region" description="Low complexity" evidence="1">
    <location>
        <begin position="7"/>
        <end position="18"/>
    </location>
</feature>
<proteinExistence type="predicted"/>
<comment type="caution">
    <text evidence="2">The sequence shown here is derived from an EMBL/GenBank/DDBJ whole genome shotgun (WGS) entry which is preliminary data.</text>
</comment>
<accession>A0A699X9M1</accession>
<protein>
    <submittedName>
        <fullName evidence="2">Uncharacterized protein</fullName>
    </submittedName>
</protein>
<organism evidence="2">
    <name type="scientific">Tanacetum cinerariifolium</name>
    <name type="common">Dalmatian daisy</name>
    <name type="synonym">Chrysanthemum cinerariifolium</name>
    <dbReference type="NCBI Taxonomy" id="118510"/>
    <lineage>
        <taxon>Eukaryota</taxon>
        <taxon>Viridiplantae</taxon>
        <taxon>Streptophyta</taxon>
        <taxon>Embryophyta</taxon>
        <taxon>Tracheophyta</taxon>
        <taxon>Spermatophyta</taxon>
        <taxon>Magnoliopsida</taxon>
        <taxon>eudicotyledons</taxon>
        <taxon>Gunneridae</taxon>
        <taxon>Pentapetalae</taxon>
        <taxon>asterids</taxon>
        <taxon>campanulids</taxon>
        <taxon>Asterales</taxon>
        <taxon>Asteraceae</taxon>
        <taxon>Asteroideae</taxon>
        <taxon>Anthemideae</taxon>
        <taxon>Anthemidinae</taxon>
        <taxon>Tanacetum</taxon>
    </lineage>
</organism>
<dbReference type="EMBL" id="BKCJ011829001">
    <property type="protein sequence ID" value="GFD56407.1"/>
    <property type="molecule type" value="Genomic_DNA"/>
</dbReference>
<dbReference type="AlphaFoldDB" id="A0A699X9M1"/>
<reference evidence="2" key="1">
    <citation type="journal article" date="2019" name="Sci. Rep.">
        <title>Draft genome of Tanacetum cinerariifolium, the natural source of mosquito coil.</title>
        <authorList>
            <person name="Yamashiro T."/>
            <person name="Shiraishi A."/>
            <person name="Satake H."/>
            <person name="Nakayama K."/>
        </authorList>
    </citation>
    <scope>NUCLEOTIDE SEQUENCE</scope>
</reference>
<name>A0A699X9M1_TANCI</name>